<proteinExistence type="predicted"/>
<reference evidence="1" key="1">
    <citation type="submission" date="2014-09" db="EMBL/GenBank/DDBJ databases">
        <authorList>
            <person name="Magalhaes I.L.F."/>
            <person name="Oliveira U."/>
            <person name="Santos F.R."/>
            <person name="Vidigal T.H.D.A."/>
            <person name="Brescovit A.D."/>
            <person name="Santos A.J."/>
        </authorList>
    </citation>
    <scope>NUCLEOTIDE SEQUENCE</scope>
    <source>
        <tissue evidence="1">Shoot tissue taken approximately 20 cm above the soil surface</tissue>
    </source>
</reference>
<reference evidence="1" key="2">
    <citation type="journal article" date="2015" name="Data Brief">
        <title>Shoot transcriptome of the giant reed, Arundo donax.</title>
        <authorList>
            <person name="Barrero R.A."/>
            <person name="Guerrero F.D."/>
            <person name="Moolhuijzen P."/>
            <person name="Goolsby J.A."/>
            <person name="Tidwell J."/>
            <person name="Bellgard S.E."/>
            <person name="Bellgard M.I."/>
        </authorList>
    </citation>
    <scope>NUCLEOTIDE SEQUENCE</scope>
    <source>
        <tissue evidence="1">Shoot tissue taken approximately 20 cm above the soil surface</tissue>
    </source>
</reference>
<sequence length="47" mass="5379">MCDYLPVNCVTTLVFSDKPVSPENIRILYPLSALYICEGYHCFPIHC</sequence>
<name>A0A0A9GM97_ARUDO</name>
<accession>A0A0A9GM97</accession>
<dbReference type="EMBL" id="GBRH01176083">
    <property type="protein sequence ID" value="JAE21813.1"/>
    <property type="molecule type" value="Transcribed_RNA"/>
</dbReference>
<evidence type="ECO:0000313" key="1">
    <source>
        <dbReference type="EMBL" id="JAE21813.1"/>
    </source>
</evidence>
<dbReference type="AlphaFoldDB" id="A0A0A9GM97"/>
<organism evidence="1">
    <name type="scientific">Arundo donax</name>
    <name type="common">Giant reed</name>
    <name type="synonym">Donax arundinaceus</name>
    <dbReference type="NCBI Taxonomy" id="35708"/>
    <lineage>
        <taxon>Eukaryota</taxon>
        <taxon>Viridiplantae</taxon>
        <taxon>Streptophyta</taxon>
        <taxon>Embryophyta</taxon>
        <taxon>Tracheophyta</taxon>
        <taxon>Spermatophyta</taxon>
        <taxon>Magnoliopsida</taxon>
        <taxon>Liliopsida</taxon>
        <taxon>Poales</taxon>
        <taxon>Poaceae</taxon>
        <taxon>PACMAD clade</taxon>
        <taxon>Arundinoideae</taxon>
        <taxon>Arundineae</taxon>
        <taxon>Arundo</taxon>
    </lineage>
</organism>
<protein>
    <submittedName>
        <fullName evidence="1">Uncharacterized protein</fullName>
    </submittedName>
</protein>